<evidence type="ECO:0000259" key="2">
    <source>
        <dbReference type="Pfam" id="PF08327"/>
    </source>
</evidence>
<dbReference type="CDD" id="cd07814">
    <property type="entry name" value="SRPBCC_CalC_Aha1-like"/>
    <property type="match status" value="1"/>
</dbReference>
<dbReference type="InterPro" id="IPR023393">
    <property type="entry name" value="START-like_dom_sf"/>
</dbReference>
<protein>
    <recommendedName>
        <fullName evidence="2">Activator of Hsp90 ATPase homologue 1/2-like C-terminal domain-containing protein</fullName>
    </recommendedName>
</protein>
<sequence length="140" mass="15441">MLEVSVHIAAKPETVFPYFTDPERYTLWMGNGATLDPVPGGAYRVLMRDGVEASGEFVEISPPHRVVFTWGWTHEQAVAPGSTRVVVTLYEENGGTRVVLCHHGLPDDDQVAMHRKGWELYLDRLGIRVCGGDPGPDPNA</sequence>
<accession>A0ABX1FHY1</accession>
<dbReference type="SUPFAM" id="SSF55961">
    <property type="entry name" value="Bet v1-like"/>
    <property type="match status" value="1"/>
</dbReference>
<name>A0ABX1FHY1_9PSEU</name>
<dbReference type="Pfam" id="PF08327">
    <property type="entry name" value="AHSA1"/>
    <property type="match status" value="1"/>
</dbReference>
<gene>
    <name evidence="3" type="ORF">FXN61_17860</name>
</gene>
<proteinExistence type="inferred from homology"/>
<feature type="domain" description="Activator of Hsp90 ATPase homologue 1/2-like C-terminal" evidence="2">
    <location>
        <begin position="10"/>
        <end position="125"/>
    </location>
</feature>
<evidence type="ECO:0000313" key="3">
    <source>
        <dbReference type="EMBL" id="NKE58583.1"/>
    </source>
</evidence>
<comment type="caution">
    <text evidence="3">The sequence shown here is derived from an EMBL/GenBank/DDBJ whole genome shotgun (WGS) entry which is preliminary data.</text>
</comment>
<evidence type="ECO:0000256" key="1">
    <source>
        <dbReference type="ARBA" id="ARBA00006817"/>
    </source>
</evidence>
<organism evidence="3 4">
    <name type="scientific">Lentzea indica</name>
    <dbReference type="NCBI Taxonomy" id="2604800"/>
    <lineage>
        <taxon>Bacteria</taxon>
        <taxon>Bacillati</taxon>
        <taxon>Actinomycetota</taxon>
        <taxon>Actinomycetes</taxon>
        <taxon>Pseudonocardiales</taxon>
        <taxon>Pseudonocardiaceae</taxon>
        <taxon>Lentzea</taxon>
    </lineage>
</organism>
<dbReference type="Proteomes" id="UP001515943">
    <property type="component" value="Unassembled WGS sequence"/>
</dbReference>
<dbReference type="InterPro" id="IPR013538">
    <property type="entry name" value="ASHA1/2-like_C"/>
</dbReference>
<dbReference type="RefSeq" id="WP_167975248.1">
    <property type="nucleotide sequence ID" value="NZ_VSRL01000058.1"/>
</dbReference>
<dbReference type="Gene3D" id="3.30.530.20">
    <property type="match status" value="1"/>
</dbReference>
<reference evidence="3 4" key="1">
    <citation type="submission" date="2019-08" db="EMBL/GenBank/DDBJ databases">
        <title>Lentzea from Indian Himalayas.</title>
        <authorList>
            <person name="Mandal S."/>
            <person name="Mallick Gupta A."/>
            <person name="Maiti P.K."/>
            <person name="Sarkar J."/>
            <person name="Mandal S."/>
        </authorList>
    </citation>
    <scope>NUCLEOTIDE SEQUENCE [LARGE SCALE GENOMIC DNA]</scope>
    <source>
        <strain evidence="3 4">PSKA42</strain>
    </source>
</reference>
<keyword evidence="4" id="KW-1185">Reference proteome</keyword>
<dbReference type="EMBL" id="VSRL01000058">
    <property type="protein sequence ID" value="NKE58583.1"/>
    <property type="molecule type" value="Genomic_DNA"/>
</dbReference>
<evidence type="ECO:0000313" key="4">
    <source>
        <dbReference type="Proteomes" id="UP001515943"/>
    </source>
</evidence>
<comment type="similarity">
    <text evidence="1">Belongs to the AHA1 family.</text>
</comment>